<dbReference type="eggNOG" id="KOG1039">
    <property type="taxonomic scope" value="Eukaryota"/>
</dbReference>
<evidence type="ECO:0000256" key="4">
    <source>
        <dbReference type="PROSITE-ProRule" id="PRU00723"/>
    </source>
</evidence>
<dbReference type="HOGENOM" id="CLU_069445_0_0_1"/>
<organism evidence="7 8">
    <name type="scientific">Arthroderma otae (strain ATCC MYA-4605 / CBS 113480)</name>
    <name type="common">Microsporum canis</name>
    <dbReference type="NCBI Taxonomy" id="554155"/>
    <lineage>
        <taxon>Eukaryota</taxon>
        <taxon>Fungi</taxon>
        <taxon>Dikarya</taxon>
        <taxon>Ascomycota</taxon>
        <taxon>Pezizomycotina</taxon>
        <taxon>Eurotiomycetes</taxon>
        <taxon>Eurotiomycetidae</taxon>
        <taxon>Onygenales</taxon>
        <taxon>Arthrodermataceae</taxon>
        <taxon>Microsporum</taxon>
    </lineage>
</organism>
<gene>
    <name evidence="7" type="ORF">MCYG_00362</name>
</gene>
<proteinExistence type="predicted"/>
<evidence type="ECO:0000313" key="7">
    <source>
        <dbReference type="EMBL" id="EEQ27474.1"/>
    </source>
</evidence>
<dbReference type="GO" id="GO:0008270">
    <property type="term" value="F:zinc ion binding"/>
    <property type="evidence" value="ECO:0007669"/>
    <property type="project" value="UniProtKB-KW"/>
</dbReference>
<dbReference type="GO" id="GO:0000209">
    <property type="term" value="P:protein polyubiquitination"/>
    <property type="evidence" value="ECO:0007669"/>
    <property type="project" value="InterPro"/>
</dbReference>
<dbReference type="VEuPathDB" id="FungiDB:MCYG_00362"/>
<dbReference type="PANTHER" id="PTHR11224">
    <property type="entry name" value="MAKORIN-RELATED"/>
    <property type="match status" value="1"/>
</dbReference>
<dbReference type="RefSeq" id="XP_002850258.1">
    <property type="nucleotide sequence ID" value="XM_002850212.1"/>
</dbReference>
<evidence type="ECO:0000313" key="8">
    <source>
        <dbReference type="Proteomes" id="UP000002035"/>
    </source>
</evidence>
<dbReference type="STRING" id="554155.C5FC51"/>
<sequence>MGRPAPAEPRLVNCKWWKRGHCRRADSCYFRHDPCLLGVDQKPAAAAAADGEGDDALQNTRHGRPPDRNINGVLIGGLISQPAQPHDPTKELEYCAICLEVPKVYGLLLHCDHWRSSKKADRNDHDDGYSTPNANGIWGSKMIKSCPLCRKPSKYIIPSAVFPTPLPATDNASKGTVEGEAAPNRSSGKAHAAAPNPLKDSIIAEYTRSMKRIPCRYFEAAVKNWETKAKRATERGKEEPPFRPVCFFENKCHYAHTHPRTKRPYIFEKQHIAEMHRKRLKRKGASRRWGGMDDSLLFLSELRTEFIDHHLSNEVDGEGYPFDSPFLSDDEYYWEDLPPIDSPPLSREMRISMGYTAFVNEYVL</sequence>
<accession>C5FC51</accession>
<dbReference type="InterPro" id="IPR045072">
    <property type="entry name" value="MKRN-like"/>
</dbReference>
<dbReference type="OMA" id="CFFRHDA"/>
<keyword evidence="1 4" id="KW-0479">Metal-binding</keyword>
<dbReference type="GO" id="GO:0061630">
    <property type="term" value="F:ubiquitin protein ligase activity"/>
    <property type="evidence" value="ECO:0007669"/>
    <property type="project" value="InterPro"/>
</dbReference>
<reference evidence="8" key="1">
    <citation type="journal article" date="2012" name="MBio">
        <title>Comparative genome analysis of Trichophyton rubrum and related dermatophytes reveals candidate genes involved in infection.</title>
        <authorList>
            <person name="Martinez D.A."/>
            <person name="Oliver B.G."/>
            <person name="Graeser Y."/>
            <person name="Goldberg J.M."/>
            <person name="Li W."/>
            <person name="Martinez-Rossi N.M."/>
            <person name="Monod M."/>
            <person name="Shelest E."/>
            <person name="Barton R.C."/>
            <person name="Birch E."/>
            <person name="Brakhage A.A."/>
            <person name="Chen Z."/>
            <person name="Gurr S.J."/>
            <person name="Heiman D."/>
            <person name="Heitman J."/>
            <person name="Kosti I."/>
            <person name="Rossi A."/>
            <person name="Saif S."/>
            <person name="Samalova M."/>
            <person name="Saunders C.W."/>
            <person name="Shea T."/>
            <person name="Summerbell R.C."/>
            <person name="Xu J."/>
            <person name="Young S."/>
            <person name="Zeng Q."/>
            <person name="Birren B.W."/>
            <person name="Cuomo C.A."/>
            <person name="White T.C."/>
        </authorList>
    </citation>
    <scope>NUCLEOTIDE SEQUENCE [LARGE SCALE GENOMIC DNA]</scope>
    <source>
        <strain evidence="8">ATCC MYA-4605 / CBS 113480</strain>
    </source>
</reference>
<dbReference type="SMART" id="SM00356">
    <property type="entry name" value="ZnF_C3H1"/>
    <property type="match status" value="1"/>
</dbReference>
<dbReference type="SUPFAM" id="SSF90229">
    <property type="entry name" value="CCCH zinc finger"/>
    <property type="match status" value="1"/>
</dbReference>
<dbReference type="InterPro" id="IPR036855">
    <property type="entry name" value="Znf_CCCH_sf"/>
</dbReference>
<name>C5FC51_ARTOC</name>
<dbReference type="GeneID" id="9225319"/>
<feature type="zinc finger region" description="C3H1-type" evidence="4">
    <location>
        <begin position="8"/>
        <end position="35"/>
    </location>
</feature>
<evidence type="ECO:0000256" key="3">
    <source>
        <dbReference type="ARBA" id="ARBA00022833"/>
    </source>
</evidence>
<keyword evidence="3 4" id="KW-0862">Zinc</keyword>
<protein>
    <recommendedName>
        <fullName evidence="6">C3H1-type domain-containing protein</fullName>
    </recommendedName>
</protein>
<evidence type="ECO:0000256" key="2">
    <source>
        <dbReference type="ARBA" id="ARBA00022771"/>
    </source>
</evidence>
<evidence type="ECO:0000259" key="6">
    <source>
        <dbReference type="PROSITE" id="PS50103"/>
    </source>
</evidence>
<dbReference type="PANTHER" id="PTHR11224:SF10">
    <property type="entry name" value="IP09428P-RELATED"/>
    <property type="match status" value="1"/>
</dbReference>
<feature type="region of interest" description="Disordered" evidence="5">
    <location>
        <begin position="46"/>
        <end position="67"/>
    </location>
</feature>
<evidence type="ECO:0000256" key="1">
    <source>
        <dbReference type="ARBA" id="ARBA00022723"/>
    </source>
</evidence>
<keyword evidence="8" id="KW-1185">Reference proteome</keyword>
<feature type="region of interest" description="Disordered" evidence="5">
    <location>
        <begin position="171"/>
        <end position="194"/>
    </location>
</feature>
<keyword evidence="2 4" id="KW-0863">Zinc-finger</keyword>
<feature type="domain" description="C3H1-type" evidence="6">
    <location>
        <begin position="8"/>
        <end position="35"/>
    </location>
</feature>
<dbReference type="Proteomes" id="UP000002035">
    <property type="component" value="Unassembled WGS sequence"/>
</dbReference>
<dbReference type="OrthoDB" id="250836at2759"/>
<dbReference type="InterPro" id="IPR000571">
    <property type="entry name" value="Znf_CCCH"/>
</dbReference>
<dbReference type="PROSITE" id="PS50103">
    <property type="entry name" value="ZF_C3H1"/>
    <property type="match status" value="1"/>
</dbReference>
<evidence type="ECO:0000256" key="5">
    <source>
        <dbReference type="SAM" id="MobiDB-lite"/>
    </source>
</evidence>
<dbReference type="AlphaFoldDB" id="C5FC51"/>
<dbReference type="EMBL" id="DS995701">
    <property type="protein sequence ID" value="EEQ27474.1"/>
    <property type="molecule type" value="Genomic_DNA"/>
</dbReference>